<name>A0A6A4HC36_9AGAR</name>
<feature type="non-terminal residue" evidence="1">
    <location>
        <position position="1"/>
    </location>
</feature>
<dbReference type="OrthoDB" id="3250747at2759"/>
<dbReference type="AlphaFoldDB" id="A0A6A4HC36"/>
<reference evidence="1" key="1">
    <citation type="journal article" date="2019" name="Environ. Microbiol.">
        <title>Fungal ecological strategies reflected in gene transcription - a case study of two litter decomposers.</title>
        <authorList>
            <person name="Barbi F."/>
            <person name="Kohler A."/>
            <person name="Barry K."/>
            <person name="Baskaran P."/>
            <person name="Daum C."/>
            <person name="Fauchery L."/>
            <person name="Ihrmark K."/>
            <person name="Kuo A."/>
            <person name="LaButti K."/>
            <person name="Lipzen A."/>
            <person name="Morin E."/>
            <person name="Grigoriev I.V."/>
            <person name="Henrissat B."/>
            <person name="Lindahl B."/>
            <person name="Martin F."/>
        </authorList>
    </citation>
    <scope>NUCLEOTIDE SEQUENCE</scope>
    <source>
        <strain evidence="1">JB14</strain>
    </source>
</reference>
<organism evidence="1 2">
    <name type="scientific">Gymnopus androsaceus JB14</name>
    <dbReference type="NCBI Taxonomy" id="1447944"/>
    <lineage>
        <taxon>Eukaryota</taxon>
        <taxon>Fungi</taxon>
        <taxon>Dikarya</taxon>
        <taxon>Basidiomycota</taxon>
        <taxon>Agaricomycotina</taxon>
        <taxon>Agaricomycetes</taxon>
        <taxon>Agaricomycetidae</taxon>
        <taxon>Agaricales</taxon>
        <taxon>Marasmiineae</taxon>
        <taxon>Omphalotaceae</taxon>
        <taxon>Gymnopus</taxon>
    </lineage>
</organism>
<evidence type="ECO:0000313" key="2">
    <source>
        <dbReference type="Proteomes" id="UP000799118"/>
    </source>
</evidence>
<evidence type="ECO:0008006" key="3">
    <source>
        <dbReference type="Google" id="ProtNLM"/>
    </source>
</evidence>
<protein>
    <recommendedName>
        <fullName evidence="3">FAR1 domain-containing protein</fullName>
    </recommendedName>
</protein>
<dbReference type="Proteomes" id="UP000799118">
    <property type="component" value="Unassembled WGS sequence"/>
</dbReference>
<gene>
    <name evidence="1" type="ORF">BT96DRAFT_789101</name>
</gene>
<evidence type="ECO:0000313" key="1">
    <source>
        <dbReference type="EMBL" id="KAE9395218.1"/>
    </source>
</evidence>
<dbReference type="EMBL" id="ML769535">
    <property type="protein sequence ID" value="KAE9395218.1"/>
    <property type="molecule type" value="Genomic_DNA"/>
</dbReference>
<proteinExistence type="predicted"/>
<accession>A0A6A4HC36</accession>
<feature type="non-terminal residue" evidence="1">
    <location>
        <position position="134"/>
    </location>
</feature>
<keyword evidence="2" id="KW-1185">Reference proteome</keyword>
<sequence length="134" mass="15751">IGGFNYERDHGYQILWDSLDSAHRWLKREMAEKTIELRRKDFTRNRNESPVWLEKSIYICAWNGTGGIKKEEKMQRNYKVGTKRIKGGCQCCLTMKTYPETSKVLGLYKVEHTHELGNANICYTCVPEDDWVEI</sequence>